<protein>
    <recommendedName>
        <fullName evidence="4">SusC/RagA family TonB-linked outer membrane protein</fullName>
    </recommendedName>
</protein>
<keyword evidence="1" id="KW-0732">Signal</keyword>
<evidence type="ECO:0000256" key="1">
    <source>
        <dbReference type="SAM" id="SignalP"/>
    </source>
</evidence>
<dbReference type="Proteomes" id="UP000461730">
    <property type="component" value="Unassembled WGS sequence"/>
</dbReference>
<comment type="caution">
    <text evidence="2">The sequence shown here is derived from an EMBL/GenBank/DDBJ whole genome shotgun (WGS) entry which is preliminary data.</text>
</comment>
<sequence length="846" mass="95443">MKYLLLLIFLPAVASAQVMSPVRPILSGDYTEQVRKLRGKTDPVDSVSNRRNTVMTLEGIFDPRLPVYKMKTTKNQVEIMPRLEKYLDIAGSFSTYVEVKTANRQPDLQHSYAQGRPVNGTPAWRGPETGEIFSYGPAMQLLEFDGTAYVYDKYGRLTAIGAGNGNKAHIYDNNILRTATSLSQSLNVQGDLYRYGKRTWNFNTKMAHTGNQTLIRDTKDNTVTFGAGAGTSIKWFKVSGNYTYVHTDANNGNRNGFLNRVWQNALLTPVSFDNSQGTMNGTAQRSYSNTADNPRFLLEDNSNKYIWSQHIGSLKTTVKTNNFEGTITHSIHHTGEENKEVYKPGTASWQDGMQTDRKKQDLNYMLQSRFQYEVPYINDFLRPAFIANYTYTDAHTRISYNAPGNHYRYQRSSHAASVAAKDIIHTGKLSATLEAGNSIFLSNTATTAHYFLPSLSADARLDHILARFSVQGNTALRYFKSELPIDRSIGHVNLLRYSAEQAFQYQPLQEAGSFDRLTPIDHKEWTAGLRLSYNYRYYIEGSTFIRHTRNDVFPVYESGQLQLKNIADHRNKGFEIQLGRNFGNSNWLFDVAGNISFSTYTSTVTGVRDGYNFTPVAGFSNVHKVLVNGGSMGAIAGNTYLRDAAGRIVIGDDGFPLVDPQLKVIGNAIPDFTMKMSNYFRLKRFDLNLDWEWRKGGDMWNGTQAALDYYGRSAVSGQQRNITGYVFNGVTQAGHLNTVPVSFYNPALPVESNRWTRYGPGGVAEAYIQKADFLKLNTIRLSYTIKAWNYSQRIRLSAYVNNIFLWTAYKGADPNQLLYDQYNTDGLDYFNIPSVKTYGLNASLQF</sequence>
<name>A0A7K1U4T9_9BACT</name>
<dbReference type="EMBL" id="WRXN01000005">
    <property type="protein sequence ID" value="MVT09371.1"/>
    <property type="molecule type" value="Genomic_DNA"/>
</dbReference>
<proteinExistence type="predicted"/>
<dbReference type="SUPFAM" id="SSF56935">
    <property type="entry name" value="Porins"/>
    <property type="match status" value="1"/>
</dbReference>
<keyword evidence="3" id="KW-1185">Reference proteome</keyword>
<accession>A0A7K1U4T9</accession>
<organism evidence="2 3">
    <name type="scientific">Chitinophaga tropicalis</name>
    <dbReference type="NCBI Taxonomy" id="2683588"/>
    <lineage>
        <taxon>Bacteria</taxon>
        <taxon>Pseudomonadati</taxon>
        <taxon>Bacteroidota</taxon>
        <taxon>Chitinophagia</taxon>
        <taxon>Chitinophagales</taxon>
        <taxon>Chitinophagaceae</taxon>
        <taxon>Chitinophaga</taxon>
    </lineage>
</organism>
<gene>
    <name evidence="2" type="ORF">GO493_13960</name>
</gene>
<reference evidence="2 3" key="1">
    <citation type="submission" date="2019-12" db="EMBL/GenBank/DDBJ databases">
        <title>Chitinophaga sp. strain ysch24 (GDMCC 1.1355), whole genome shotgun sequence.</title>
        <authorList>
            <person name="Zhang X."/>
        </authorList>
    </citation>
    <scope>NUCLEOTIDE SEQUENCE [LARGE SCALE GENOMIC DNA]</scope>
    <source>
        <strain evidence="3">ysch24</strain>
    </source>
</reference>
<feature type="chain" id="PRO_5029447383" description="SusC/RagA family TonB-linked outer membrane protein" evidence="1">
    <location>
        <begin position="17"/>
        <end position="846"/>
    </location>
</feature>
<evidence type="ECO:0000313" key="3">
    <source>
        <dbReference type="Proteomes" id="UP000461730"/>
    </source>
</evidence>
<feature type="signal peptide" evidence="1">
    <location>
        <begin position="1"/>
        <end position="16"/>
    </location>
</feature>
<evidence type="ECO:0008006" key="4">
    <source>
        <dbReference type="Google" id="ProtNLM"/>
    </source>
</evidence>
<dbReference type="AlphaFoldDB" id="A0A7K1U4T9"/>
<evidence type="ECO:0000313" key="2">
    <source>
        <dbReference type="EMBL" id="MVT09371.1"/>
    </source>
</evidence>
<dbReference type="RefSeq" id="WP_157306813.1">
    <property type="nucleotide sequence ID" value="NZ_WRXN01000005.1"/>
</dbReference>